<evidence type="ECO:0000313" key="3">
    <source>
        <dbReference type="Proteomes" id="UP000198287"/>
    </source>
</evidence>
<name>A0A226DZP2_FOLCA</name>
<protein>
    <submittedName>
        <fullName evidence="2">Uncharacterized protein</fullName>
    </submittedName>
</protein>
<reference evidence="2 3" key="1">
    <citation type="submission" date="2015-12" db="EMBL/GenBank/DDBJ databases">
        <title>The genome of Folsomia candida.</title>
        <authorList>
            <person name="Faddeeva A."/>
            <person name="Derks M.F."/>
            <person name="Anvar Y."/>
            <person name="Smit S."/>
            <person name="Van Straalen N."/>
            <person name="Roelofs D."/>
        </authorList>
    </citation>
    <scope>NUCLEOTIDE SEQUENCE [LARGE SCALE GENOMIC DNA]</scope>
    <source>
        <strain evidence="2 3">VU population</strain>
        <tissue evidence="2">Whole body</tissue>
    </source>
</reference>
<feature type="compositionally biased region" description="Basic residues" evidence="1">
    <location>
        <begin position="282"/>
        <end position="291"/>
    </location>
</feature>
<organism evidence="2 3">
    <name type="scientific">Folsomia candida</name>
    <name type="common">Springtail</name>
    <dbReference type="NCBI Taxonomy" id="158441"/>
    <lineage>
        <taxon>Eukaryota</taxon>
        <taxon>Metazoa</taxon>
        <taxon>Ecdysozoa</taxon>
        <taxon>Arthropoda</taxon>
        <taxon>Hexapoda</taxon>
        <taxon>Collembola</taxon>
        <taxon>Entomobryomorpha</taxon>
        <taxon>Isotomoidea</taxon>
        <taxon>Isotomidae</taxon>
        <taxon>Proisotominae</taxon>
        <taxon>Folsomia</taxon>
    </lineage>
</organism>
<dbReference type="Proteomes" id="UP000198287">
    <property type="component" value="Unassembled WGS sequence"/>
</dbReference>
<gene>
    <name evidence="2" type="ORF">Fcan01_14252</name>
</gene>
<accession>A0A226DZP2</accession>
<dbReference type="EMBL" id="LNIX01000008">
    <property type="protein sequence ID" value="OXA50689.1"/>
    <property type="molecule type" value="Genomic_DNA"/>
</dbReference>
<comment type="caution">
    <text evidence="2">The sequence shown here is derived from an EMBL/GenBank/DDBJ whole genome shotgun (WGS) entry which is preliminary data.</text>
</comment>
<feature type="region of interest" description="Disordered" evidence="1">
    <location>
        <begin position="278"/>
        <end position="304"/>
    </location>
</feature>
<proteinExistence type="predicted"/>
<keyword evidence="3" id="KW-1185">Reference proteome</keyword>
<evidence type="ECO:0000313" key="2">
    <source>
        <dbReference type="EMBL" id="OXA50689.1"/>
    </source>
</evidence>
<sequence length="304" mass="33853">MAKNRGIHTLTQTLIVTTFFFLPTQHSYTSSSSPLAKSIGVTIQDFVTISSSFSSPSQTFKGTPGHKIVELKLSWALLLPDVASQIRHNCGKNLFNGMIKSSYNKGKDYTKSTQTDLLKSVNCSFTKDHAVLTLYHDSHSDFAVSLTRRIIALRLSPFQGEDSNEVCSIKLRGYEKFGVIFVAYKKTGGDGLFTIVKFPKGFVKFVDVVGLEKRGSSVSIFDPKAGKGKTFLRSKDCIQVLLRLRRDEDEDDGNDDLDLDVIENFCIIECQDVSPGADKKVGKVQKIRNKTKTNTPPHREKTEL</sequence>
<dbReference type="AlphaFoldDB" id="A0A226DZP2"/>
<evidence type="ECO:0000256" key="1">
    <source>
        <dbReference type="SAM" id="MobiDB-lite"/>
    </source>
</evidence>